<feature type="region of interest" description="Disordered" evidence="1">
    <location>
        <begin position="63"/>
        <end position="86"/>
    </location>
</feature>
<feature type="region of interest" description="Disordered" evidence="1">
    <location>
        <begin position="98"/>
        <end position="138"/>
    </location>
</feature>
<name>A0A9N9ISW7_9GLOM</name>
<evidence type="ECO:0000256" key="1">
    <source>
        <dbReference type="SAM" id="MobiDB-lite"/>
    </source>
</evidence>
<dbReference type="EMBL" id="CAJVPY010014467">
    <property type="protein sequence ID" value="CAG8746730.1"/>
    <property type="molecule type" value="Genomic_DNA"/>
</dbReference>
<keyword evidence="3" id="KW-1185">Reference proteome</keyword>
<protein>
    <submittedName>
        <fullName evidence="2">23445_t:CDS:1</fullName>
    </submittedName>
</protein>
<evidence type="ECO:0000313" key="3">
    <source>
        <dbReference type="Proteomes" id="UP000789405"/>
    </source>
</evidence>
<feature type="compositionally biased region" description="Low complexity" evidence="1">
    <location>
        <begin position="67"/>
        <end position="79"/>
    </location>
</feature>
<dbReference type="OrthoDB" id="2538032at2759"/>
<comment type="caution">
    <text evidence="2">The sequence shown here is derived from an EMBL/GenBank/DDBJ whole genome shotgun (WGS) entry which is preliminary data.</text>
</comment>
<organism evidence="2 3">
    <name type="scientific">Dentiscutata erythropus</name>
    <dbReference type="NCBI Taxonomy" id="1348616"/>
    <lineage>
        <taxon>Eukaryota</taxon>
        <taxon>Fungi</taxon>
        <taxon>Fungi incertae sedis</taxon>
        <taxon>Mucoromycota</taxon>
        <taxon>Glomeromycotina</taxon>
        <taxon>Glomeromycetes</taxon>
        <taxon>Diversisporales</taxon>
        <taxon>Gigasporaceae</taxon>
        <taxon>Dentiscutata</taxon>
    </lineage>
</organism>
<sequence>MSAITSLQSQQTQQKQGFRNKIMSFNSSRRSKKHPPLSYDSAPVLQRKTGTLLLDVLSVIFQGGEDPQTTPAPASPTQSVKSLNHKSGRPSLFAAFARRNSTKSEHSSRSRSPTSPRPSNDYNLAEDFRTPSPTPSRDSMIFERDIEVHDHLSVHEAIDLAIPPALNNVAEAFVKEEIPIITEDGTDSIVKNRNESEKLWINTTRGEIEGRKRLSLINYADIVNRTPSPGPFDQKNTIAETLRVTTPREMNGLTGIFDSCK</sequence>
<feature type="compositionally biased region" description="Low complexity" evidence="1">
    <location>
        <begin position="110"/>
        <end position="119"/>
    </location>
</feature>
<proteinExistence type="predicted"/>
<dbReference type="Proteomes" id="UP000789405">
    <property type="component" value="Unassembled WGS sequence"/>
</dbReference>
<evidence type="ECO:0000313" key="2">
    <source>
        <dbReference type="EMBL" id="CAG8746730.1"/>
    </source>
</evidence>
<accession>A0A9N9ISW7</accession>
<gene>
    <name evidence="2" type="ORF">DERYTH_LOCUS16499</name>
</gene>
<dbReference type="AlphaFoldDB" id="A0A9N9ISW7"/>
<feature type="compositionally biased region" description="Low complexity" evidence="1">
    <location>
        <begin position="1"/>
        <end position="16"/>
    </location>
</feature>
<feature type="region of interest" description="Disordered" evidence="1">
    <location>
        <begin position="1"/>
        <end position="44"/>
    </location>
</feature>
<reference evidence="2" key="1">
    <citation type="submission" date="2021-06" db="EMBL/GenBank/DDBJ databases">
        <authorList>
            <person name="Kallberg Y."/>
            <person name="Tangrot J."/>
            <person name="Rosling A."/>
        </authorList>
    </citation>
    <scope>NUCLEOTIDE SEQUENCE</scope>
    <source>
        <strain evidence="2">MA453B</strain>
    </source>
</reference>